<protein>
    <submittedName>
        <fullName evidence="2">Putative redox protein</fullName>
    </submittedName>
</protein>
<dbReference type="EMBL" id="SLZW01000002">
    <property type="protein sequence ID" value="TCS64110.1"/>
    <property type="molecule type" value="Genomic_DNA"/>
</dbReference>
<sequence length="416" mass="44319">MTAARSEKVTFQGGNGEMLAARLDFPEGAPKAYALFAHCFTCSKDVFAAARVAGGLTAHGIAVLRFDFTGLGASEGEFANTNFTSNVADLVAAATFLSENHGAAQILIGHSLGGAAALAAAARIPQAAAVVTINAPHDPSHVAGHFHAAMDEINAEGEAEVSLGGRPFTIKKHFLDDISAQNLNGAIAGLGKALLVFHGPRDEIVGIDNAQRIFQAAKHPKSFISLDDADHLLHRKEDAFYVADVIAAWSNRYISADRGDESVQDFARFPSAGVGEVVVTESGQGIYAQAVSIGGAHWITADEPEDAGGDDLGPSPYDLLLAALGACTAMTLRMYAARKKWPLARVSVRLSHKKIHAEDCAECETRSGKIDTIDREIEIIGDLDRQSRERLLEIADKCPVHRTLHSEIREVTHEKA</sequence>
<dbReference type="Pfam" id="PF02566">
    <property type="entry name" value="OsmC"/>
    <property type="match status" value="1"/>
</dbReference>
<dbReference type="Proteomes" id="UP000295304">
    <property type="component" value="Unassembled WGS sequence"/>
</dbReference>
<dbReference type="SUPFAM" id="SSF53474">
    <property type="entry name" value="alpha/beta-Hydrolases"/>
    <property type="match status" value="1"/>
</dbReference>
<dbReference type="Gene3D" id="3.40.50.1820">
    <property type="entry name" value="alpha/beta hydrolase"/>
    <property type="match status" value="1"/>
</dbReference>
<name>A0A4R3JH54_9PROT</name>
<dbReference type="Pfam" id="PF12697">
    <property type="entry name" value="Abhydrolase_6"/>
    <property type="match status" value="1"/>
</dbReference>
<proteinExistence type="predicted"/>
<dbReference type="InterPro" id="IPR000073">
    <property type="entry name" value="AB_hydrolase_1"/>
</dbReference>
<dbReference type="OrthoDB" id="9789573at2"/>
<dbReference type="InterPro" id="IPR036102">
    <property type="entry name" value="OsmC/Ohrsf"/>
</dbReference>
<evidence type="ECO:0000313" key="2">
    <source>
        <dbReference type="EMBL" id="TCS64110.1"/>
    </source>
</evidence>
<evidence type="ECO:0000259" key="1">
    <source>
        <dbReference type="Pfam" id="PF12697"/>
    </source>
</evidence>
<dbReference type="PANTHER" id="PTHR39624">
    <property type="entry name" value="PROTEIN INVOLVED IN RIMO-MEDIATED BETA-METHYLTHIOLATION OF RIBOSOMAL PROTEIN S12 YCAO"/>
    <property type="match status" value="1"/>
</dbReference>
<dbReference type="RefSeq" id="WP_132938077.1">
    <property type="nucleotide sequence ID" value="NZ_CP119676.1"/>
</dbReference>
<dbReference type="InterPro" id="IPR029058">
    <property type="entry name" value="AB_hydrolase_fold"/>
</dbReference>
<dbReference type="AlphaFoldDB" id="A0A4R3JH54"/>
<dbReference type="InterPro" id="IPR015946">
    <property type="entry name" value="KH_dom-like_a/b"/>
</dbReference>
<dbReference type="InterPro" id="IPR003718">
    <property type="entry name" value="OsmC/Ohr_fam"/>
</dbReference>
<keyword evidence="3" id="KW-1185">Reference proteome</keyword>
<accession>A0A4R3JH54</accession>
<dbReference type="SUPFAM" id="SSF82784">
    <property type="entry name" value="OsmC-like"/>
    <property type="match status" value="1"/>
</dbReference>
<evidence type="ECO:0000313" key="3">
    <source>
        <dbReference type="Proteomes" id="UP000295304"/>
    </source>
</evidence>
<dbReference type="FunFam" id="3.40.50.1820:FF:000487">
    <property type="entry name" value="Dienelactone hydrolase"/>
    <property type="match status" value="1"/>
</dbReference>
<dbReference type="PANTHER" id="PTHR39624:SF2">
    <property type="entry name" value="OSMC-LIKE PROTEIN"/>
    <property type="match status" value="1"/>
</dbReference>
<organism evidence="2 3">
    <name type="scientific">Varunaivibrio sulfuroxidans</name>
    <dbReference type="NCBI Taxonomy" id="1773489"/>
    <lineage>
        <taxon>Bacteria</taxon>
        <taxon>Pseudomonadati</taxon>
        <taxon>Pseudomonadota</taxon>
        <taxon>Alphaproteobacteria</taxon>
        <taxon>Rhodospirillales</taxon>
        <taxon>Magnetovibrionaceae</taxon>
        <taxon>Varunaivibrio</taxon>
    </lineage>
</organism>
<dbReference type="Gene3D" id="3.30.300.20">
    <property type="match status" value="1"/>
</dbReference>
<feature type="domain" description="AB hydrolase-1" evidence="1">
    <location>
        <begin position="35"/>
        <end position="239"/>
    </location>
</feature>
<reference evidence="2 3" key="1">
    <citation type="submission" date="2019-03" db="EMBL/GenBank/DDBJ databases">
        <title>Genomic Encyclopedia of Type Strains, Phase IV (KMG-IV): sequencing the most valuable type-strain genomes for metagenomic binning, comparative biology and taxonomic classification.</title>
        <authorList>
            <person name="Goeker M."/>
        </authorList>
    </citation>
    <scope>NUCLEOTIDE SEQUENCE [LARGE SCALE GENOMIC DNA]</scope>
    <source>
        <strain evidence="2 3">DSM 101688</strain>
    </source>
</reference>
<gene>
    <name evidence="2" type="ORF">EDD55_102149</name>
</gene>
<comment type="caution">
    <text evidence="2">The sequence shown here is derived from an EMBL/GenBank/DDBJ whole genome shotgun (WGS) entry which is preliminary data.</text>
</comment>